<comment type="caution">
    <text evidence="12">The sequence shown here is derived from an EMBL/GenBank/DDBJ whole genome shotgun (WGS) entry which is preliminary data.</text>
</comment>
<evidence type="ECO:0000256" key="1">
    <source>
        <dbReference type="ARBA" id="ARBA00000085"/>
    </source>
</evidence>
<evidence type="ECO:0000256" key="5">
    <source>
        <dbReference type="ARBA" id="ARBA00022741"/>
    </source>
</evidence>
<keyword evidence="10" id="KW-0472">Membrane</keyword>
<evidence type="ECO:0000256" key="8">
    <source>
        <dbReference type="ARBA" id="ARBA00023012"/>
    </source>
</evidence>
<dbReference type="GO" id="GO:0016301">
    <property type="term" value="F:kinase activity"/>
    <property type="evidence" value="ECO:0007669"/>
    <property type="project" value="UniProtKB-KW"/>
</dbReference>
<keyword evidence="13" id="KW-1185">Reference proteome</keyword>
<dbReference type="Pfam" id="PF02518">
    <property type="entry name" value="HATPase_c"/>
    <property type="match status" value="1"/>
</dbReference>
<feature type="transmembrane region" description="Helical" evidence="10">
    <location>
        <begin position="21"/>
        <end position="39"/>
    </location>
</feature>
<evidence type="ECO:0000313" key="13">
    <source>
        <dbReference type="Proteomes" id="UP001157114"/>
    </source>
</evidence>
<keyword evidence="3" id="KW-0597">Phosphoprotein</keyword>
<dbReference type="InterPro" id="IPR011712">
    <property type="entry name" value="Sig_transdc_His_kin_sub3_dim/P"/>
</dbReference>
<name>A0ABQ6GFA7_9BACL</name>
<evidence type="ECO:0000256" key="6">
    <source>
        <dbReference type="ARBA" id="ARBA00022777"/>
    </source>
</evidence>
<reference evidence="12 13" key="1">
    <citation type="submission" date="2023-03" db="EMBL/GenBank/DDBJ databases">
        <title>Draft genome sequence of the bacteria which degrade cell wall of Tricholomamatutake.</title>
        <authorList>
            <person name="Konishi Y."/>
            <person name="Fukuta Y."/>
            <person name="Shirasaka N."/>
        </authorList>
    </citation>
    <scope>NUCLEOTIDE SEQUENCE [LARGE SCALE GENOMIC DNA]</scope>
    <source>
        <strain evidence="13">mu1</strain>
    </source>
</reference>
<dbReference type="InterPro" id="IPR005467">
    <property type="entry name" value="His_kinase_dom"/>
</dbReference>
<comment type="catalytic activity">
    <reaction evidence="1">
        <text>ATP + protein L-histidine = ADP + protein N-phospho-L-histidine.</text>
        <dbReference type="EC" id="2.7.13.3"/>
    </reaction>
</comment>
<dbReference type="Proteomes" id="UP001157114">
    <property type="component" value="Unassembled WGS sequence"/>
</dbReference>
<proteinExistence type="predicted"/>
<dbReference type="PANTHER" id="PTHR24421:SF10">
    <property type="entry name" value="NITRATE_NITRITE SENSOR PROTEIN NARQ"/>
    <property type="match status" value="1"/>
</dbReference>
<organism evidence="12 13">
    <name type="scientific">Paenibacillus glycanilyticus</name>
    <dbReference type="NCBI Taxonomy" id="126569"/>
    <lineage>
        <taxon>Bacteria</taxon>
        <taxon>Bacillati</taxon>
        <taxon>Bacillota</taxon>
        <taxon>Bacilli</taxon>
        <taxon>Bacillales</taxon>
        <taxon>Paenibacillaceae</taxon>
        <taxon>Paenibacillus</taxon>
    </lineage>
</organism>
<keyword evidence="8" id="KW-0902">Two-component regulatory system</keyword>
<evidence type="ECO:0000256" key="3">
    <source>
        <dbReference type="ARBA" id="ARBA00022553"/>
    </source>
</evidence>
<dbReference type="SMART" id="SM00387">
    <property type="entry name" value="HATPase_c"/>
    <property type="match status" value="1"/>
</dbReference>
<dbReference type="InterPro" id="IPR003594">
    <property type="entry name" value="HATPase_dom"/>
</dbReference>
<feature type="transmembrane region" description="Helical" evidence="10">
    <location>
        <begin position="74"/>
        <end position="89"/>
    </location>
</feature>
<keyword evidence="7" id="KW-0067">ATP-binding</keyword>
<dbReference type="SUPFAM" id="SSF55874">
    <property type="entry name" value="ATPase domain of HSP90 chaperone/DNA topoisomerase II/histidine kinase"/>
    <property type="match status" value="1"/>
</dbReference>
<dbReference type="CDD" id="cd16917">
    <property type="entry name" value="HATPase_UhpB-NarQ-NarX-like"/>
    <property type="match status" value="1"/>
</dbReference>
<evidence type="ECO:0000259" key="11">
    <source>
        <dbReference type="PROSITE" id="PS50109"/>
    </source>
</evidence>
<dbReference type="InterPro" id="IPR050482">
    <property type="entry name" value="Sensor_HK_TwoCompSys"/>
</dbReference>
<dbReference type="PANTHER" id="PTHR24421">
    <property type="entry name" value="NITRATE/NITRITE SENSOR PROTEIN NARX-RELATED"/>
    <property type="match status" value="1"/>
</dbReference>
<evidence type="ECO:0000256" key="9">
    <source>
        <dbReference type="SAM" id="Coils"/>
    </source>
</evidence>
<dbReference type="EMBL" id="BSSQ01000015">
    <property type="protein sequence ID" value="GLX69646.1"/>
    <property type="molecule type" value="Genomic_DNA"/>
</dbReference>
<accession>A0ABQ6GFA7</accession>
<evidence type="ECO:0000256" key="7">
    <source>
        <dbReference type="ARBA" id="ARBA00022840"/>
    </source>
</evidence>
<evidence type="ECO:0000313" key="12">
    <source>
        <dbReference type="EMBL" id="GLX69646.1"/>
    </source>
</evidence>
<dbReference type="EC" id="2.7.13.3" evidence="2"/>
<keyword evidence="5" id="KW-0547">Nucleotide-binding</keyword>
<sequence length="418" mass="47669">MIASFMRFSQRFVEKIKITRRPFRLIILSLLLLASLYQFMERVSIPLVALFLHISYLVFLWMPPRWFQPTRRHVAILVLLWAATALSSFTLDESYLIFFLGYFLIGHISVRFSGFLRTGLAAAVMAANAAFWQFSGQLAPNEIYTYSLVHAVTYILIISIRERSKSNQAERRYFRELSQVHAQLESAHQDLQQMHRELEEATVRSLRFAVLEERTRIARDIHDTIGHGLTSVIVQLQALPYMIKANEAEADQTLAAVLDVARNCLTEVRSVVHQMGRDDAGLGLIGLKSLIQTVKEQTRLQIRFSTEGTITQWHPEIAEALYRILQEALTNIIRHAHASVVEVSITESEEELVMTVVDDGPFLSDSPPQPGFGILNMKARCERIGGSFELRKQQPNGLRITIQLPLINSLQEGEKIER</sequence>
<feature type="domain" description="Histidine kinase" evidence="11">
    <location>
        <begin position="224"/>
        <end position="408"/>
    </location>
</feature>
<keyword evidence="4" id="KW-0808">Transferase</keyword>
<dbReference type="Gene3D" id="1.20.5.1930">
    <property type="match status" value="1"/>
</dbReference>
<feature type="transmembrane region" description="Helical" evidence="10">
    <location>
        <begin position="95"/>
        <end position="112"/>
    </location>
</feature>
<dbReference type="InterPro" id="IPR036890">
    <property type="entry name" value="HATPase_C_sf"/>
</dbReference>
<feature type="coiled-coil region" evidence="9">
    <location>
        <begin position="174"/>
        <end position="204"/>
    </location>
</feature>
<dbReference type="PROSITE" id="PS50109">
    <property type="entry name" value="HIS_KIN"/>
    <property type="match status" value="1"/>
</dbReference>
<keyword evidence="6 12" id="KW-0418">Kinase</keyword>
<evidence type="ECO:0000256" key="2">
    <source>
        <dbReference type="ARBA" id="ARBA00012438"/>
    </source>
</evidence>
<feature type="transmembrane region" description="Helical" evidence="10">
    <location>
        <begin position="45"/>
        <end position="62"/>
    </location>
</feature>
<dbReference type="Pfam" id="PF07730">
    <property type="entry name" value="HisKA_3"/>
    <property type="match status" value="1"/>
</dbReference>
<dbReference type="Gene3D" id="3.30.565.10">
    <property type="entry name" value="Histidine kinase-like ATPase, C-terminal domain"/>
    <property type="match status" value="1"/>
</dbReference>
<evidence type="ECO:0000256" key="10">
    <source>
        <dbReference type="SAM" id="Phobius"/>
    </source>
</evidence>
<protein>
    <recommendedName>
        <fullName evidence="2">histidine kinase</fullName>
        <ecNumber evidence="2">2.7.13.3</ecNumber>
    </recommendedName>
</protein>
<keyword evidence="10" id="KW-1133">Transmembrane helix</keyword>
<keyword evidence="9" id="KW-0175">Coiled coil</keyword>
<keyword evidence="10" id="KW-0812">Transmembrane</keyword>
<evidence type="ECO:0000256" key="4">
    <source>
        <dbReference type="ARBA" id="ARBA00022679"/>
    </source>
</evidence>
<gene>
    <name evidence="12" type="primary">yxjM</name>
    <name evidence="12" type="ORF">MU1_39910</name>
</gene>